<proteinExistence type="predicted"/>
<comment type="caution">
    <text evidence="1">The sequence shown here is derived from an EMBL/GenBank/DDBJ whole genome shotgun (WGS) entry which is preliminary data.</text>
</comment>
<reference evidence="1 2" key="1">
    <citation type="journal article" date="2019" name="Sci. Rep.">
        <title>Orb-weaving spider Araneus ventricosus genome elucidates the spidroin gene catalogue.</title>
        <authorList>
            <person name="Kono N."/>
            <person name="Nakamura H."/>
            <person name="Ohtoshi R."/>
            <person name="Moran D.A.P."/>
            <person name="Shinohara A."/>
            <person name="Yoshida Y."/>
            <person name="Fujiwara M."/>
            <person name="Mori M."/>
            <person name="Tomita M."/>
            <person name="Arakawa K."/>
        </authorList>
    </citation>
    <scope>NUCLEOTIDE SEQUENCE [LARGE SCALE GENOMIC DNA]</scope>
</reference>
<evidence type="ECO:0000313" key="2">
    <source>
        <dbReference type="Proteomes" id="UP000499080"/>
    </source>
</evidence>
<dbReference type="EMBL" id="BGPR01080682">
    <property type="protein sequence ID" value="GBL79777.1"/>
    <property type="molecule type" value="Genomic_DNA"/>
</dbReference>
<gene>
    <name evidence="1" type="ORF">AVEN_264786_1</name>
</gene>
<dbReference type="AlphaFoldDB" id="A0A4Y2AJH7"/>
<sequence>MEVRYIEIANTWKFDIQRLPIHGSSIYGDSTVVTVTYATLHLKCLCGHTDTNVGGENNNLGEMESLGMTTDAPPEIFDAWKFDIQRLPIHGSSIYRDCRYMEVRYTEINDIWKFDIQRLPIHGSSIYKDCRYMGVRYIGILL</sequence>
<evidence type="ECO:0000313" key="1">
    <source>
        <dbReference type="EMBL" id="GBL79777.1"/>
    </source>
</evidence>
<keyword evidence="2" id="KW-1185">Reference proteome</keyword>
<dbReference type="Proteomes" id="UP000499080">
    <property type="component" value="Unassembled WGS sequence"/>
</dbReference>
<protein>
    <submittedName>
        <fullName evidence="1">Uncharacterized protein</fullName>
    </submittedName>
</protein>
<organism evidence="1 2">
    <name type="scientific">Araneus ventricosus</name>
    <name type="common">Orbweaver spider</name>
    <name type="synonym">Epeira ventricosa</name>
    <dbReference type="NCBI Taxonomy" id="182803"/>
    <lineage>
        <taxon>Eukaryota</taxon>
        <taxon>Metazoa</taxon>
        <taxon>Ecdysozoa</taxon>
        <taxon>Arthropoda</taxon>
        <taxon>Chelicerata</taxon>
        <taxon>Arachnida</taxon>
        <taxon>Araneae</taxon>
        <taxon>Araneomorphae</taxon>
        <taxon>Entelegynae</taxon>
        <taxon>Araneoidea</taxon>
        <taxon>Araneidae</taxon>
        <taxon>Araneus</taxon>
    </lineage>
</organism>
<accession>A0A4Y2AJH7</accession>
<name>A0A4Y2AJH7_ARAVE</name>